<feature type="transmembrane region" description="Helical" evidence="2">
    <location>
        <begin position="292"/>
        <end position="315"/>
    </location>
</feature>
<dbReference type="PANTHER" id="PTHR12286">
    <property type="entry name" value="SACCHAROPINE DEHYDROGENASE-LIKE OXIDOREDUCTASE"/>
    <property type="match status" value="1"/>
</dbReference>
<dbReference type="InterPro" id="IPR005097">
    <property type="entry name" value="Sacchrp_dh_NADP-bd"/>
</dbReference>
<evidence type="ECO:0000256" key="2">
    <source>
        <dbReference type="SAM" id="Phobius"/>
    </source>
</evidence>
<dbReference type="Pfam" id="PF03435">
    <property type="entry name" value="Sacchrp_dh_NADP"/>
    <property type="match status" value="1"/>
</dbReference>
<dbReference type="InterPro" id="IPR036291">
    <property type="entry name" value="NAD(P)-bd_dom_sf"/>
</dbReference>
<proteinExistence type="inferred from homology"/>
<dbReference type="Proteomes" id="UP000604273">
    <property type="component" value="Unassembled WGS sequence"/>
</dbReference>
<dbReference type="PANTHER" id="PTHR12286:SF5">
    <property type="entry name" value="SACCHAROPINE DEHYDROGENASE-LIKE OXIDOREDUCTASE"/>
    <property type="match status" value="1"/>
</dbReference>
<keyword evidence="2" id="KW-0472">Membrane</keyword>
<dbReference type="GO" id="GO:0005886">
    <property type="term" value="C:plasma membrane"/>
    <property type="evidence" value="ECO:0007669"/>
    <property type="project" value="TreeGrafter"/>
</dbReference>
<dbReference type="GO" id="GO:0005739">
    <property type="term" value="C:mitochondrion"/>
    <property type="evidence" value="ECO:0007669"/>
    <property type="project" value="TreeGrafter"/>
</dbReference>
<keyword evidence="2" id="KW-1133">Transmembrane helix</keyword>
<evidence type="ECO:0000313" key="4">
    <source>
        <dbReference type="EMBL" id="KAF4944572.1"/>
    </source>
</evidence>
<accession>A0A8H4SRU2</accession>
<keyword evidence="2" id="KW-0812">Transmembrane</keyword>
<keyword evidence="5" id="KW-1185">Reference proteome</keyword>
<organism evidence="4 5">
    <name type="scientific">Fusarium gaditjirri</name>
    <dbReference type="NCBI Taxonomy" id="282569"/>
    <lineage>
        <taxon>Eukaryota</taxon>
        <taxon>Fungi</taxon>
        <taxon>Dikarya</taxon>
        <taxon>Ascomycota</taxon>
        <taxon>Pezizomycotina</taxon>
        <taxon>Sordariomycetes</taxon>
        <taxon>Hypocreomycetidae</taxon>
        <taxon>Hypocreales</taxon>
        <taxon>Nectriaceae</taxon>
        <taxon>Fusarium</taxon>
        <taxon>Fusarium nisikadoi species complex</taxon>
    </lineage>
</organism>
<dbReference type="InterPro" id="IPR051276">
    <property type="entry name" value="Saccharopine_DH-like_oxidrdct"/>
</dbReference>
<evidence type="ECO:0000256" key="1">
    <source>
        <dbReference type="ARBA" id="ARBA00038048"/>
    </source>
</evidence>
<dbReference type="GO" id="GO:0009247">
    <property type="term" value="P:glycolipid biosynthetic process"/>
    <property type="evidence" value="ECO:0007669"/>
    <property type="project" value="TreeGrafter"/>
</dbReference>
<name>A0A8H4SRU2_9HYPO</name>
<dbReference type="AlphaFoldDB" id="A0A8H4SRU2"/>
<sequence length="426" mass="46860">MPFAKDHGRQYDIVVLGATGYTGKLTAEYISVHLPTDLKWAVSGRNDQRLKAVVEECRELNPDRLPPAIEVVNLNDADLSVLAKKTCIIVTTIGPYSLYGEYAYKACAEAGTHYVDVTGEAAWVHKMIKKYEATAKQTGAILIPQAGIESAPADLITWTMAKAIRTDLGSQTRDVVVSLHKINSAPSGGTLATALSIWDVFSLQEIKEASSPYAQSPIKHKDPTRPRSSILQMIFGVRTVSNLGLQTTSVTNSTDVAVVERTWGLLSNTPSRKDEFYGPNFVWVEYMKARNWLHGIFIHWLLLVGGILLISVAPLRNFLKTRVYQPGEGAKREDTAKDEIEYRGIAYPDSEKAAGKAVLCRMWYHGGMYFFVPTVTGMLLAEIAATILEDDIELDGGSYTPACLGQGLVDRLDKSGFRTDVKIIDA</sequence>
<reference evidence="4" key="2">
    <citation type="submission" date="2020-05" db="EMBL/GenBank/DDBJ databases">
        <authorList>
            <person name="Kim H.-S."/>
            <person name="Proctor R.H."/>
            <person name="Brown D.W."/>
        </authorList>
    </citation>
    <scope>NUCLEOTIDE SEQUENCE</scope>
    <source>
        <strain evidence="4">NRRL 45417</strain>
    </source>
</reference>
<dbReference type="OrthoDB" id="10268090at2759"/>
<comment type="similarity">
    <text evidence="1">Belongs to the saccharopine dehydrogenase family.</text>
</comment>
<dbReference type="GO" id="GO:0005811">
    <property type="term" value="C:lipid droplet"/>
    <property type="evidence" value="ECO:0007669"/>
    <property type="project" value="TreeGrafter"/>
</dbReference>
<dbReference type="SUPFAM" id="SSF51735">
    <property type="entry name" value="NAD(P)-binding Rossmann-fold domains"/>
    <property type="match status" value="1"/>
</dbReference>
<protein>
    <recommendedName>
        <fullName evidence="3">Saccharopine dehydrogenase NADP binding domain-containing protein</fullName>
    </recommendedName>
</protein>
<reference evidence="4" key="1">
    <citation type="journal article" date="2020" name="BMC Genomics">
        <title>Correction to: Identification and distribution of gene clusters required for synthesis of sphingolipid metabolism inhibitors in diverse species of the filamentous fungus Fusarium.</title>
        <authorList>
            <person name="Kim H.S."/>
            <person name="Lohmar J.M."/>
            <person name="Busman M."/>
            <person name="Brown D.W."/>
            <person name="Naumann T.A."/>
            <person name="Divon H.H."/>
            <person name="Lysoe E."/>
            <person name="Uhlig S."/>
            <person name="Proctor R.H."/>
        </authorList>
    </citation>
    <scope>NUCLEOTIDE SEQUENCE</scope>
    <source>
        <strain evidence="4">NRRL 45417</strain>
    </source>
</reference>
<evidence type="ECO:0000259" key="3">
    <source>
        <dbReference type="Pfam" id="PF03435"/>
    </source>
</evidence>
<feature type="domain" description="Saccharopine dehydrogenase NADP binding" evidence="3">
    <location>
        <begin position="13"/>
        <end position="142"/>
    </location>
</feature>
<comment type="caution">
    <text evidence="4">The sequence shown here is derived from an EMBL/GenBank/DDBJ whole genome shotgun (WGS) entry which is preliminary data.</text>
</comment>
<dbReference type="EMBL" id="JABFAI010000425">
    <property type="protein sequence ID" value="KAF4944572.1"/>
    <property type="molecule type" value="Genomic_DNA"/>
</dbReference>
<gene>
    <name evidence="4" type="ORF">FGADI_12593</name>
</gene>
<evidence type="ECO:0000313" key="5">
    <source>
        <dbReference type="Proteomes" id="UP000604273"/>
    </source>
</evidence>
<dbReference type="Gene3D" id="3.40.50.720">
    <property type="entry name" value="NAD(P)-binding Rossmann-like Domain"/>
    <property type="match status" value="1"/>
</dbReference>